<accession>A0A5K8A653</accession>
<dbReference type="PANTHER" id="PTHR33678">
    <property type="entry name" value="BLL1576 PROTEIN"/>
    <property type="match status" value="1"/>
</dbReference>
<keyword evidence="3" id="KW-1185">Reference proteome</keyword>
<sequence>MLATFMAALNRRCGMSRKKIQEFLKSWLNFNISYGLICESIREVGIACNPVVDELIDDLQKEDKIHMDETPWYQKGIFCWVWVAIGHKTAIYRIGSRKKELLLQLITQAFLGWLITDGYGAYRSHTKRQRCLAHLIRKAVALTGAVSKEAQKTGDWLLREMRGLIKAMARGEDGKKECKPILARLKRACNLGSKSDHDKLKSLAKEILNDWDAVVAFVKNPGLPATNNEAERALRWVVLYRKITFGTRTTEGSTSYAATISLIETCRLRNIDPWDYIANVLAQGRKGIVAQAPGV</sequence>
<organism evidence="2 3">
    <name type="scientific">Desulfosarcina ovata subsp. ovata</name>
    <dbReference type="NCBI Taxonomy" id="2752305"/>
    <lineage>
        <taxon>Bacteria</taxon>
        <taxon>Pseudomonadati</taxon>
        <taxon>Thermodesulfobacteriota</taxon>
        <taxon>Desulfobacteria</taxon>
        <taxon>Desulfobacterales</taxon>
        <taxon>Desulfosarcinaceae</taxon>
        <taxon>Desulfosarcina</taxon>
    </lineage>
</organism>
<dbReference type="InterPro" id="IPR052344">
    <property type="entry name" value="Transposase-related"/>
</dbReference>
<reference evidence="2 3" key="1">
    <citation type="submission" date="2019-11" db="EMBL/GenBank/DDBJ databases">
        <title>Comparative genomics of hydrocarbon-degrading Desulfosarcina strains.</title>
        <authorList>
            <person name="Watanabe M."/>
            <person name="Kojima H."/>
            <person name="Fukui M."/>
        </authorList>
    </citation>
    <scope>NUCLEOTIDE SEQUENCE [LARGE SCALE GENOMIC DNA]</scope>
    <source>
        <strain evidence="3">oXyS1</strain>
    </source>
</reference>
<dbReference type="NCBIfam" id="NF033517">
    <property type="entry name" value="transpos_IS66"/>
    <property type="match status" value="1"/>
</dbReference>
<evidence type="ECO:0000259" key="1">
    <source>
        <dbReference type="Pfam" id="PF03050"/>
    </source>
</evidence>
<dbReference type="EMBL" id="AP021879">
    <property type="protein sequence ID" value="BBO88103.1"/>
    <property type="molecule type" value="Genomic_DNA"/>
</dbReference>
<evidence type="ECO:0000313" key="3">
    <source>
        <dbReference type="Proteomes" id="UP000422108"/>
    </source>
</evidence>
<feature type="domain" description="Transposase IS66 central" evidence="1">
    <location>
        <begin position="20"/>
        <end position="253"/>
    </location>
</feature>
<dbReference type="PANTHER" id="PTHR33678:SF2">
    <property type="match status" value="1"/>
</dbReference>
<name>A0A5K8A653_9BACT</name>
<gene>
    <name evidence="2" type="ORF">DSCOOX_12830</name>
</gene>
<evidence type="ECO:0000313" key="2">
    <source>
        <dbReference type="EMBL" id="BBO88103.1"/>
    </source>
</evidence>
<dbReference type="Pfam" id="PF03050">
    <property type="entry name" value="DDE_Tnp_IS66"/>
    <property type="match status" value="1"/>
</dbReference>
<dbReference type="InterPro" id="IPR004291">
    <property type="entry name" value="Transposase_IS66_central"/>
</dbReference>
<dbReference type="Proteomes" id="UP000422108">
    <property type="component" value="Chromosome"/>
</dbReference>
<protein>
    <recommendedName>
        <fullName evidence="1">Transposase IS66 central domain-containing protein</fullName>
    </recommendedName>
</protein>
<dbReference type="AlphaFoldDB" id="A0A5K8A653"/>
<proteinExistence type="predicted"/>